<reference evidence="3" key="1">
    <citation type="journal article" date="2020" name="Nature">
        <title>Giant virus diversity and host interactions through global metagenomics.</title>
        <authorList>
            <person name="Schulz F."/>
            <person name="Roux S."/>
            <person name="Paez-Espino D."/>
            <person name="Jungbluth S."/>
            <person name="Walsh D.A."/>
            <person name="Denef V.J."/>
            <person name="McMahon K.D."/>
            <person name="Konstantinidis K.T."/>
            <person name="Eloe-Fadrosh E.A."/>
            <person name="Kyrpides N.C."/>
            <person name="Woyke T."/>
        </authorList>
    </citation>
    <scope>NUCLEOTIDE SEQUENCE</scope>
    <source>
        <strain evidence="3">GVMAG-M-3300023184-190</strain>
    </source>
</reference>
<dbReference type="GO" id="GO:0005524">
    <property type="term" value="F:ATP binding"/>
    <property type="evidence" value="ECO:0007669"/>
    <property type="project" value="InterPro"/>
</dbReference>
<feature type="region of interest" description="Disordered" evidence="1">
    <location>
        <begin position="1"/>
        <end position="41"/>
    </location>
</feature>
<dbReference type="GO" id="GO:0005634">
    <property type="term" value="C:nucleus"/>
    <property type="evidence" value="ECO:0007669"/>
    <property type="project" value="TreeGrafter"/>
</dbReference>
<dbReference type="SUPFAM" id="SSF56112">
    <property type="entry name" value="Protein kinase-like (PK-like)"/>
    <property type="match status" value="1"/>
</dbReference>
<dbReference type="InterPro" id="IPR011009">
    <property type="entry name" value="Kinase-like_dom_sf"/>
</dbReference>
<sequence>MKKPGRVPTPRLDSPNEGSPVVATPRLDEDPGTPGQHPVASGTFGCLYRPPLQCKNDQDKAGAAVNYDGKVSKLLKTTEASDEIDSYAIIQQIDPEARYYSGFPINCDIDIRQLKAIQNCKSKHVLDVDNIDELSLFQLNDGGMDINKYTKTVYRLSKSRENTNKILKFWRAVINLFEGLVQFKRGVVHHDLKPDNILYNEDTGRALFTDFGLTETRESMLEDAKEYGLKPWDYYPIEVNMCSLDKYKTMVGDDAGKQKLILDVVQDKTTSFVGLYNVTDPIQEASERYGQFLEFCRIEREKCREELSQVEELSRRLFIDEDNSEWKHSMITKAIYNKLYETFAQRLIDTFDIYGLGYTLLYFHNQTKRLLLPEKQELSNELDALCKRMIHVNPFVRFTPEEALDEYRRIITKIHHVGGAVHTTKRKYCRNKTNKK</sequence>
<dbReference type="AlphaFoldDB" id="A0A6C0I5D8"/>
<feature type="domain" description="Protein kinase" evidence="2">
    <location>
        <begin position="33"/>
        <end position="410"/>
    </location>
</feature>
<name>A0A6C0I5D8_9ZZZZ</name>
<protein>
    <recommendedName>
        <fullName evidence="2">Protein kinase domain-containing protein</fullName>
    </recommendedName>
</protein>
<dbReference type="PANTHER" id="PTHR44167">
    <property type="entry name" value="OVARIAN-SPECIFIC SERINE/THREONINE-PROTEIN KINASE LOK-RELATED"/>
    <property type="match status" value="1"/>
</dbReference>
<dbReference type="PANTHER" id="PTHR44167:SF24">
    <property type="entry name" value="SERINE_THREONINE-PROTEIN KINASE CHK2"/>
    <property type="match status" value="1"/>
</dbReference>
<dbReference type="InterPro" id="IPR008271">
    <property type="entry name" value="Ser/Thr_kinase_AS"/>
</dbReference>
<dbReference type="GO" id="GO:0044773">
    <property type="term" value="P:mitotic DNA damage checkpoint signaling"/>
    <property type="evidence" value="ECO:0007669"/>
    <property type="project" value="TreeGrafter"/>
</dbReference>
<dbReference type="GO" id="GO:0004674">
    <property type="term" value="F:protein serine/threonine kinase activity"/>
    <property type="evidence" value="ECO:0007669"/>
    <property type="project" value="TreeGrafter"/>
</dbReference>
<accession>A0A6C0I5D8</accession>
<dbReference type="Gene3D" id="1.10.510.10">
    <property type="entry name" value="Transferase(Phosphotransferase) domain 1"/>
    <property type="match status" value="1"/>
</dbReference>
<dbReference type="InterPro" id="IPR000719">
    <property type="entry name" value="Prot_kinase_dom"/>
</dbReference>
<evidence type="ECO:0000259" key="2">
    <source>
        <dbReference type="PROSITE" id="PS50011"/>
    </source>
</evidence>
<dbReference type="EMBL" id="MN740095">
    <property type="protein sequence ID" value="QHT87625.1"/>
    <property type="molecule type" value="Genomic_DNA"/>
</dbReference>
<organism evidence="3">
    <name type="scientific">viral metagenome</name>
    <dbReference type="NCBI Taxonomy" id="1070528"/>
    <lineage>
        <taxon>unclassified sequences</taxon>
        <taxon>metagenomes</taxon>
        <taxon>organismal metagenomes</taxon>
    </lineage>
</organism>
<evidence type="ECO:0000313" key="3">
    <source>
        <dbReference type="EMBL" id="QHT87625.1"/>
    </source>
</evidence>
<dbReference type="PROSITE" id="PS50011">
    <property type="entry name" value="PROTEIN_KINASE_DOM"/>
    <property type="match status" value="1"/>
</dbReference>
<evidence type="ECO:0000256" key="1">
    <source>
        <dbReference type="SAM" id="MobiDB-lite"/>
    </source>
</evidence>
<dbReference type="PROSITE" id="PS00108">
    <property type="entry name" value="PROTEIN_KINASE_ST"/>
    <property type="match status" value="1"/>
</dbReference>
<proteinExistence type="predicted"/>